<gene>
    <name evidence="3" type="ORF">ABEB36_003372</name>
</gene>
<evidence type="ECO:0008006" key="5">
    <source>
        <dbReference type="Google" id="ProtNLM"/>
    </source>
</evidence>
<reference evidence="3 4" key="1">
    <citation type="submission" date="2024-05" db="EMBL/GenBank/DDBJ databases">
        <title>Genetic variation in Jamaican populations of the coffee berry borer (Hypothenemus hampei).</title>
        <authorList>
            <person name="Errbii M."/>
            <person name="Myrie A."/>
        </authorList>
    </citation>
    <scope>NUCLEOTIDE SEQUENCE [LARGE SCALE GENOMIC DNA]</scope>
    <source>
        <strain evidence="3">JA-Hopewell-2020-01-JO</strain>
        <tissue evidence="3">Whole body</tissue>
    </source>
</reference>
<dbReference type="PROSITE" id="PS50005">
    <property type="entry name" value="TPR"/>
    <property type="match status" value="1"/>
</dbReference>
<feature type="region of interest" description="Disordered" evidence="2">
    <location>
        <begin position="32"/>
        <end position="60"/>
    </location>
</feature>
<evidence type="ECO:0000313" key="4">
    <source>
        <dbReference type="Proteomes" id="UP001566132"/>
    </source>
</evidence>
<evidence type="ECO:0000256" key="1">
    <source>
        <dbReference type="PROSITE-ProRule" id="PRU00339"/>
    </source>
</evidence>
<dbReference type="Proteomes" id="UP001566132">
    <property type="component" value="Unassembled WGS sequence"/>
</dbReference>
<keyword evidence="4" id="KW-1185">Reference proteome</keyword>
<evidence type="ECO:0000313" key="3">
    <source>
        <dbReference type="EMBL" id="KAL1514049.1"/>
    </source>
</evidence>
<protein>
    <recommendedName>
        <fullName evidence="5">Tetratricopeptide repeat protein 1</fullName>
    </recommendedName>
</protein>
<dbReference type="SMART" id="SM00028">
    <property type="entry name" value="TPR"/>
    <property type="match status" value="3"/>
</dbReference>
<accession>A0ABD1FCK1</accession>
<dbReference type="InterPro" id="IPR052769">
    <property type="entry name" value="TPR_domain_protein"/>
</dbReference>
<dbReference type="Pfam" id="PF13181">
    <property type="entry name" value="TPR_8"/>
    <property type="match status" value="2"/>
</dbReference>
<dbReference type="PANTHER" id="PTHR46014">
    <property type="entry name" value="TETRATRICOPEPTIDE REPEAT PROTEIN 1"/>
    <property type="match status" value="1"/>
</dbReference>
<feature type="repeat" description="TPR" evidence="1">
    <location>
        <begin position="163"/>
        <end position="196"/>
    </location>
</feature>
<proteinExistence type="predicted"/>
<dbReference type="EMBL" id="JBDJPC010000002">
    <property type="protein sequence ID" value="KAL1514049.1"/>
    <property type="molecule type" value="Genomic_DNA"/>
</dbReference>
<name>A0ABD1FCK1_HYPHA</name>
<dbReference type="AlphaFoldDB" id="A0ABD1FCK1"/>
<keyword evidence="1" id="KW-0802">TPR repeat</keyword>
<dbReference type="SUPFAM" id="SSF48452">
    <property type="entry name" value="TPR-like"/>
    <property type="match status" value="1"/>
</dbReference>
<dbReference type="PANTHER" id="PTHR46014:SF1">
    <property type="entry name" value="TETRATRICOPEPTIDE REPEAT PROTEIN 1"/>
    <property type="match status" value="1"/>
</dbReference>
<organism evidence="3 4">
    <name type="scientific">Hypothenemus hampei</name>
    <name type="common">Coffee berry borer</name>
    <dbReference type="NCBI Taxonomy" id="57062"/>
    <lineage>
        <taxon>Eukaryota</taxon>
        <taxon>Metazoa</taxon>
        <taxon>Ecdysozoa</taxon>
        <taxon>Arthropoda</taxon>
        <taxon>Hexapoda</taxon>
        <taxon>Insecta</taxon>
        <taxon>Pterygota</taxon>
        <taxon>Neoptera</taxon>
        <taxon>Endopterygota</taxon>
        <taxon>Coleoptera</taxon>
        <taxon>Polyphaga</taxon>
        <taxon>Cucujiformia</taxon>
        <taxon>Curculionidae</taxon>
        <taxon>Scolytinae</taxon>
        <taxon>Hypothenemus</taxon>
    </lineage>
</organism>
<dbReference type="Gene3D" id="1.25.40.10">
    <property type="entry name" value="Tetratricopeptide repeat domain"/>
    <property type="match status" value="1"/>
</dbReference>
<evidence type="ECO:0000256" key="2">
    <source>
        <dbReference type="SAM" id="MobiDB-lite"/>
    </source>
</evidence>
<comment type="caution">
    <text evidence="3">The sequence shown here is derived from an EMBL/GenBank/DDBJ whole genome shotgun (WGS) entry which is preliminary data.</text>
</comment>
<dbReference type="InterPro" id="IPR019734">
    <property type="entry name" value="TPR_rpt"/>
</dbReference>
<dbReference type="InterPro" id="IPR011990">
    <property type="entry name" value="TPR-like_helical_dom_sf"/>
</dbReference>
<sequence>MSESTNDSSKIPSNEEVVDEITKNFTENLSISSKINQDKEPNHSVPSDFENSDNEEVNSTKADDFIDEERLESLEATLTDEEKLVRHKEALEFKRQGNEGFKLENYLESITLYSEGLKICPLKFSSDRAILYANRGASKAKLDRKENAIEDCTKAIELNNTYVKAYLRRAKLYEEIDKLDESLADWKKIIELDSKNIEAHEAEIRLVPKINERNEKLKEEMLGKLKDLGNVILRPFGLSTDNFKLTQDPNTGGYSVNFSQGSK</sequence>